<evidence type="ECO:0000313" key="6">
    <source>
        <dbReference type="EMBL" id="QHH08857.1"/>
    </source>
</evidence>
<dbReference type="AlphaFoldDB" id="A0A072JIB2"/>
<evidence type="ECO:0000313" key="3">
    <source>
        <dbReference type="EMBL" id="KOY41989.1"/>
    </source>
</evidence>
<reference evidence="7" key="6">
    <citation type="submission" date="2022-05" db="EMBL/GenBank/DDBJ databases">
        <title>Megaplasmid of Vibrio parahaemolyticus.</title>
        <authorList>
            <person name="Strauch E."/>
            <person name="Borowiak M."/>
        </authorList>
    </citation>
    <scope>NUCLEOTIDE SEQUENCE</scope>
    <source>
        <strain evidence="7">16-VB00198</strain>
    </source>
</reference>
<proteinExistence type="predicted"/>
<feature type="coiled-coil region" evidence="1">
    <location>
        <begin position="146"/>
        <end position="173"/>
    </location>
</feature>
<dbReference type="EMBL" id="CP097355">
    <property type="protein sequence ID" value="UYV27338.1"/>
    <property type="molecule type" value="Genomic_DNA"/>
</dbReference>
<dbReference type="SMR" id="A0A072JIB2"/>
<dbReference type="Proteomes" id="UP001163036">
    <property type="component" value="Chromosome 1"/>
</dbReference>
<dbReference type="EMBL" id="LIRS01000018">
    <property type="protein sequence ID" value="KOY41989.1"/>
    <property type="molecule type" value="Genomic_DNA"/>
</dbReference>
<reference evidence="3 8" key="1">
    <citation type="submission" date="2015-07" db="EMBL/GenBank/DDBJ databases">
        <title>Foodborne Vibrio parahaemolyticus Isolates.</title>
        <authorList>
            <person name="Ronholm J."/>
            <person name="Petronella N."/>
            <person name="Kenwell R."/>
            <person name="Banerjee S."/>
        </authorList>
    </citation>
    <scope>NUCLEOTIDE SEQUENCE [LARGE SCALE GENOMIC DNA]</scope>
    <source>
        <strain evidence="3 8">HS-06-05</strain>
    </source>
</reference>
<dbReference type="Gene3D" id="1.20.1270.340">
    <property type="match status" value="1"/>
</dbReference>
<evidence type="ECO:0000313" key="5">
    <source>
        <dbReference type="EMBL" id="OQK02358.1"/>
    </source>
</evidence>
<dbReference type="RefSeq" id="WP_005456195.1">
    <property type="nucleotide sequence ID" value="NZ_CABMHD010000004.1"/>
</dbReference>
<reference evidence="5 9" key="2">
    <citation type="submission" date="2015-08" db="EMBL/GenBank/DDBJ databases">
        <title>Draft Genome Sequences of Vibrio parahaemolyticus Strains.</title>
        <authorList>
            <person name="Gonzalez-Escalona N."/>
            <person name="DePaola A."/>
        </authorList>
    </citation>
    <scope>NUCLEOTIDE SEQUENCE [LARGE SCALE GENOMIC DNA]</scope>
    <source>
        <strain evidence="5 9">CFSAN001621</strain>
    </source>
</reference>
<name>A0A072JIB2_VIBPH</name>
<dbReference type="InterPro" id="IPR010890">
    <property type="entry name" value="PriC"/>
</dbReference>
<reference evidence="2" key="3">
    <citation type="journal article" date="2018" name="Genome Biol.">
        <title>SKESA: strategic k-mer extension for scrupulous assemblies.</title>
        <authorList>
            <person name="Souvorov A."/>
            <person name="Agarwala R."/>
            <person name="Lipman D.J."/>
        </authorList>
    </citation>
    <scope>NUCLEOTIDE SEQUENCE</scope>
    <source>
        <strain evidence="2">1930</strain>
    </source>
</reference>
<evidence type="ECO:0000313" key="10">
    <source>
        <dbReference type="Proteomes" id="UP000464718"/>
    </source>
</evidence>
<reference evidence="2" key="5">
    <citation type="submission" date="2019-12" db="EMBL/GenBank/DDBJ databases">
        <authorList>
            <consortium name="NCBI Pathogen Detection Project"/>
        </authorList>
    </citation>
    <scope>NUCLEOTIDE SEQUENCE</scope>
    <source>
        <strain evidence="2">1930</strain>
    </source>
</reference>
<gene>
    <name evidence="3" type="ORF">ACX05_02835</name>
    <name evidence="5" type="ORF">AKG60_03695</name>
    <name evidence="6" type="ORF">EHC69_05565</name>
    <name evidence="2" type="ORF">I7278_20450</name>
    <name evidence="7" type="ORF">M5598_05085</name>
    <name evidence="4" type="ORF">QX249_20840</name>
</gene>
<dbReference type="Proteomes" id="UP000037697">
    <property type="component" value="Unassembled WGS sequence"/>
</dbReference>
<dbReference type="EMBL" id="LHQV01000006">
    <property type="protein sequence ID" value="OQK02358.1"/>
    <property type="molecule type" value="Genomic_DNA"/>
</dbReference>
<evidence type="ECO:0000313" key="7">
    <source>
        <dbReference type="EMBL" id="UYV27338.1"/>
    </source>
</evidence>
<evidence type="ECO:0000256" key="1">
    <source>
        <dbReference type="SAM" id="Coils"/>
    </source>
</evidence>
<evidence type="ECO:0000313" key="2">
    <source>
        <dbReference type="EMBL" id="HAS6679170.1"/>
    </source>
</evidence>
<keyword evidence="9" id="KW-1185">Reference proteome</keyword>
<dbReference type="Proteomes" id="UP001253193">
    <property type="component" value="Unassembled WGS sequence"/>
</dbReference>
<reference evidence="4" key="7">
    <citation type="submission" date="2023-06" db="EMBL/GenBank/DDBJ databases">
        <title>Genomic Diversity of Vibrio spp. and Metagenomic Analysis of Pathogens in Florida Gulf Coastal Waters Following Hurricane Ian.</title>
        <authorList>
            <person name="Brumfield K.D."/>
        </authorList>
    </citation>
    <scope>NUCLEOTIDE SEQUENCE</scope>
    <source>
        <strain evidence="4">WBS2B-138</strain>
    </source>
</reference>
<evidence type="ECO:0000313" key="4">
    <source>
        <dbReference type="EMBL" id="MDS1823093.1"/>
    </source>
</evidence>
<sequence length="181" mass="21169">MNIEQLSQSLEHMANQAATLDRQRGEHHVPLFDERLFSCRSRLLTPCVKEAKSTLDAIIREQNENKLTALRAEYLTERLVAQIGAIQREISTTKIRKNEIKHSSHFRKPINVLYQELAQHQEWARRLREMVLEKERAVETAPSFMRAEAQKVLLATEQRLARCEAALLKLENQITHREKHQ</sequence>
<dbReference type="InterPro" id="IPR038338">
    <property type="entry name" value="PriC_sf"/>
</dbReference>
<dbReference type="EMBL" id="CP034298">
    <property type="protein sequence ID" value="QHH08857.1"/>
    <property type="molecule type" value="Genomic_DNA"/>
</dbReference>
<keyword evidence="1" id="KW-0175">Coiled coil</keyword>
<dbReference type="OrthoDB" id="6402824at2"/>
<dbReference type="Pfam" id="PF07445">
    <property type="entry name" value="PriC"/>
    <property type="match status" value="1"/>
</dbReference>
<reference evidence="6 10" key="4">
    <citation type="submission" date="2018-12" db="EMBL/GenBank/DDBJ databases">
        <title>Genomic insights into the evolutionary origins and pathogenicity of five Vibrio parahaemolyticus strains isolated from the shrimp with acute hepatopancreatic necrosis disease (AHPND).</title>
        <authorList>
            <person name="Yang Q."/>
            <person name="Dong X."/>
            <person name="Xie G."/>
            <person name="Fu S."/>
            <person name="Zou P."/>
            <person name="Sun J."/>
            <person name="Wang Y."/>
            <person name="Huang J."/>
        </authorList>
    </citation>
    <scope>NUCLEOTIDE SEQUENCE [LARGE SCALE GENOMIC DNA]</scope>
    <source>
        <strain evidence="6 10">20160303005-1</strain>
    </source>
</reference>
<evidence type="ECO:0000313" key="8">
    <source>
        <dbReference type="Proteomes" id="UP000037697"/>
    </source>
</evidence>
<dbReference type="EMBL" id="DACQKT010000012">
    <property type="protein sequence ID" value="HAS6679170.1"/>
    <property type="molecule type" value="Genomic_DNA"/>
</dbReference>
<evidence type="ECO:0000313" key="9">
    <source>
        <dbReference type="Proteomes" id="UP000191946"/>
    </source>
</evidence>
<dbReference type="OMA" id="QHQEYER"/>
<dbReference type="Proteomes" id="UP000856022">
    <property type="component" value="Unassembled WGS sequence"/>
</dbReference>
<dbReference type="Proteomes" id="UP000191946">
    <property type="component" value="Unassembled WGS sequence"/>
</dbReference>
<dbReference type="EMBL" id="JAUHGG010000008">
    <property type="protein sequence ID" value="MDS1823093.1"/>
    <property type="molecule type" value="Genomic_DNA"/>
</dbReference>
<organism evidence="2">
    <name type="scientific">Vibrio parahaemolyticus</name>
    <dbReference type="NCBI Taxonomy" id="670"/>
    <lineage>
        <taxon>Bacteria</taxon>
        <taxon>Pseudomonadati</taxon>
        <taxon>Pseudomonadota</taxon>
        <taxon>Gammaproteobacteria</taxon>
        <taxon>Vibrionales</taxon>
        <taxon>Vibrionaceae</taxon>
        <taxon>Vibrio</taxon>
    </lineage>
</organism>
<dbReference type="GeneID" id="1188509"/>
<accession>A0A072JIB2</accession>
<dbReference type="Proteomes" id="UP000464718">
    <property type="component" value="Chromosome i"/>
</dbReference>
<protein>
    <submittedName>
        <fullName evidence="2">Prepilin peptidase</fullName>
    </submittedName>
    <submittedName>
        <fullName evidence="4">Primosomal replication protein</fullName>
    </submittedName>
</protein>